<comment type="caution">
    <text evidence="2">The sequence shown here is derived from an EMBL/GenBank/DDBJ whole genome shotgun (WGS) entry which is preliminary data.</text>
</comment>
<evidence type="ECO:0000259" key="1">
    <source>
        <dbReference type="PROSITE" id="PS50897"/>
    </source>
</evidence>
<dbReference type="OrthoDB" id="2415936at2759"/>
<proteinExistence type="predicted"/>
<dbReference type="EMBL" id="NDIQ01000021">
    <property type="protein sequence ID" value="PRT55368.1"/>
    <property type="molecule type" value="Genomic_DNA"/>
</dbReference>
<feature type="domain" description="CTLH" evidence="1">
    <location>
        <begin position="56"/>
        <end position="113"/>
    </location>
</feature>
<dbReference type="AlphaFoldDB" id="A0A2T0FK61"/>
<dbReference type="PROSITE" id="PS50897">
    <property type="entry name" value="CTLH"/>
    <property type="match status" value="1"/>
</dbReference>
<sequence>MVSSPYSQPVAAAMFEIGARYDILAAIYEHFVTTANYDAARVFASEAAVPNPELGMVLVRHEVKRDIEGGRIEAALETLQQEYPAIVEEQSALLFELKLMQLIELIRASDFDADPASIDPALEYARAQALPLVKLDQAEDAKRMVQLQKVMALVCIDASKGLPTVLEELLDQRTRDELAVRVNGEMLKCHGSKEMSRLESLRLLRDMLRKSVCSASCNDYRVEGIDFVEL</sequence>
<protein>
    <submittedName>
        <fullName evidence="2">Glucose-induced degradation protein 8</fullName>
    </submittedName>
</protein>
<name>A0A2T0FK61_9ASCO</name>
<dbReference type="InterPro" id="IPR006595">
    <property type="entry name" value="CTLH_C"/>
</dbReference>
<accession>A0A2T0FK61</accession>
<reference evidence="2 3" key="1">
    <citation type="submission" date="2017-04" db="EMBL/GenBank/DDBJ databases">
        <title>Genome sequencing of [Candida] sorbophila.</title>
        <authorList>
            <person name="Ahn J.O."/>
        </authorList>
    </citation>
    <scope>NUCLEOTIDE SEQUENCE [LARGE SCALE GENOMIC DNA]</scope>
    <source>
        <strain evidence="2 3">DS02</strain>
    </source>
</reference>
<keyword evidence="3" id="KW-1185">Reference proteome</keyword>
<dbReference type="GeneID" id="36516736"/>
<gene>
    <name evidence="2" type="ORF">B9G98_02988</name>
</gene>
<dbReference type="STRING" id="45607.A0A2T0FK61"/>
<dbReference type="InterPro" id="IPR024964">
    <property type="entry name" value="CTLH/CRA"/>
</dbReference>
<dbReference type="Pfam" id="PF10607">
    <property type="entry name" value="CTLH"/>
    <property type="match status" value="1"/>
</dbReference>
<evidence type="ECO:0000313" key="3">
    <source>
        <dbReference type="Proteomes" id="UP000238350"/>
    </source>
</evidence>
<dbReference type="RefSeq" id="XP_024665313.1">
    <property type="nucleotide sequence ID" value="XM_024809545.1"/>
</dbReference>
<evidence type="ECO:0000313" key="2">
    <source>
        <dbReference type="EMBL" id="PRT55368.1"/>
    </source>
</evidence>
<dbReference type="Proteomes" id="UP000238350">
    <property type="component" value="Unassembled WGS sequence"/>
</dbReference>
<dbReference type="SMART" id="SM00668">
    <property type="entry name" value="CTLH"/>
    <property type="match status" value="1"/>
</dbReference>
<organism evidence="2 3">
    <name type="scientific">Wickerhamiella sorbophila</name>
    <dbReference type="NCBI Taxonomy" id="45607"/>
    <lineage>
        <taxon>Eukaryota</taxon>
        <taxon>Fungi</taxon>
        <taxon>Dikarya</taxon>
        <taxon>Ascomycota</taxon>
        <taxon>Saccharomycotina</taxon>
        <taxon>Dipodascomycetes</taxon>
        <taxon>Dipodascales</taxon>
        <taxon>Trichomonascaceae</taxon>
        <taxon>Wickerhamiella</taxon>
    </lineage>
</organism>